<accession>A0A1G5RUY5</accession>
<gene>
    <name evidence="2" type="ORF">SAMN02910350_00643</name>
</gene>
<dbReference type="PANTHER" id="PTHR38462:SF1">
    <property type="entry name" value="YPRB RIBONUCLEASE H-LIKE DOMAIN-CONTAINING PROTEIN"/>
    <property type="match status" value="1"/>
</dbReference>
<dbReference type="InterPro" id="IPR036397">
    <property type="entry name" value="RNaseH_sf"/>
</dbReference>
<dbReference type="SUPFAM" id="SSF53098">
    <property type="entry name" value="Ribonuclease H-like"/>
    <property type="match status" value="1"/>
</dbReference>
<evidence type="ECO:0000313" key="3">
    <source>
        <dbReference type="Proteomes" id="UP000199428"/>
    </source>
</evidence>
<sequence>MEIIEYSYDIDNISYSLDKYFDENTVFFDIECTGLSPRKAFIYLIGYAVRLGNKITITQLLANNEAEELEVLEEFERVICKYDNLLGFNSTRFDEAFIVERCRKYKFNTTIKSKHHVDMYLTTTKAKCLLDLPNYKQKTIEEFLGLHRDDKYNGGELIPVYQHYSLMGDQESKDLILLHNFEDIKGMIYISDIMAYTDLLTSDLRYISHESDENKLRFEVETSINLPNSINKIREYGMYIIKGNRIYVTLNLFKGSLFTFLPDYRNYYYLINEDIIVPKSIGESIDKSCRRPASRQDCKVSAEGSFVALPKGFDVGNTRVFKPEYNSKEAYVSVTDIKEDIFIKITRYMLKH</sequence>
<evidence type="ECO:0000313" key="2">
    <source>
        <dbReference type="EMBL" id="SCZ77261.1"/>
    </source>
</evidence>
<reference evidence="2 3" key="1">
    <citation type="submission" date="2016-10" db="EMBL/GenBank/DDBJ databases">
        <authorList>
            <person name="de Groot N.N."/>
        </authorList>
    </citation>
    <scope>NUCLEOTIDE SEQUENCE [LARGE SCALE GENOMIC DNA]</scope>
    <source>
        <strain evidence="2 3">DSM 10317</strain>
    </source>
</reference>
<dbReference type="RefSeq" id="WP_090161176.1">
    <property type="nucleotide sequence ID" value="NZ_FMWK01000003.1"/>
</dbReference>
<dbReference type="InterPro" id="IPR012337">
    <property type="entry name" value="RNaseH-like_sf"/>
</dbReference>
<protein>
    <recommendedName>
        <fullName evidence="1">YprB ribonuclease H-like domain-containing protein</fullName>
    </recommendedName>
</protein>
<proteinExistence type="predicted"/>
<dbReference type="Proteomes" id="UP000199428">
    <property type="component" value="Unassembled WGS sequence"/>
</dbReference>
<evidence type="ECO:0000259" key="1">
    <source>
        <dbReference type="Pfam" id="PF13482"/>
    </source>
</evidence>
<dbReference type="InterPro" id="IPR038720">
    <property type="entry name" value="YprB_RNase_H-like_dom"/>
</dbReference>
<dbReference type="EMBL" id="FMWK01000003">
    <property type="protein sequence ID" value="SCZ77261.1"/>
    <property type="molecule type" value="Genomic_DNA"/>
</dbReference>
<dbReference type="PANTHER" id="PTHR38462">
    <property type="entry name" value="EXONUCLEASE-LIKE PROTEIN"/>
    <property type="match status" value="1"/>
</dbReference>
<dbReference type="Pfam" id="PF13482">
    <property type="entry name" value="RNase_H_2"/>
    <property type="match status" value="1"/>
</dbReference>
<feature type="domain" description="YprB ribonuclease H-like" evidence="1">
    <location>
        <begin position="26"/>
        <end position="193"/>
    </location>
</feature>
<dbReference type="GO" id="GO:0003676">
    <property type="term" value="F:nucleic acid binding"/>
    <property type="evidence" value="ECO:0007669"/>
    <property type="project" value="InterPro"/>
</dbReference>
<dbReference type="AlphaFoldDB" id="A0A1G5RUY5"/>
<organism evidence="2 3">
    <name type="scientific">Pseudobutyrivibrio xylanivorans</name>
    <dbReference type="NCBI Taxonomy" id="185007"/>
    <lineage>
        <taxon>Bacteria</taxon>
        <taxon>Bacillati</taxon>
        <taxon>Bacillota</taxon>
        <taxon>Clostridia</taxon>
        <taxon>Lachnospirales</taxon>
        <taxon>Lachnospiraceae</taxon>
        <taxon>Pseudobutyrivibrio</taxon>
    </lineage>
</organism>
<name>A0A1G5RUY5_PSEXY</name>
<dbReference type="Gene3D" id="3.30.420.10">
    <property type="entry name" value="Ribonuclease H-like superfamily/Ribonuclease H"/>
    <property type="match status" value="1"/>
</dbReference>